<organism evidence="1 2">
    <name type="scientific">Alternaria atra</name>
    <dbReference type="NCBI Taxonomy" id="119953"/>
    <lineage>
        <taxon>Eukaryota</taxon>
        <taxon>Fungi</taxon>
        <taxon>Dikarya</taxon>
        <taxon>Ascomycota</taxon>
        <taxon>Pezizomycotina</taxon>
        <taxon>Dothideomycetes</taxon>
        <taxon>Pleosporomycetidae</taxon>
        <taxon>Pleosporales</taxon>
        <taxon>Pleosporineae</taxon>
        <taxon>Pleosporaceae</taxon>
        <taxon>Alternaria</taxon>
        <taxon>Alternaria sect. Ulocladioides</taxon>
    </lineage>
</organism>
<name>A0A8J2N7R3_9PLEO</name>
<evidence type="ECO:0000313" key="1">
    <source>
        <dbReference type="EMBL" id="CAG5166526.1"/>
    </source>
</evidence>
<keyword evidence="2" id="KW-1185">Reference proteome</keyword>
<gene>
    <name evidence="1" type="ORF">ALTATR162_LOCUS6938</name>
</gene>
<evidence type="ECO:0000313" key="2">
    <source>
        <dbReference type="Proteomes" id="UP000676310"/>
    </source>
</evidence>
<proteinExistence type="predicted"/>
<dbReference type="RefSeq" id="XP_043170499.1">
    <property type="nucleotide sequence ID" value="XM_043314564.1"/>
</dbReference>
<dbReference type="AlphaFoldDB" id="A0A8J2N7R3"/>
<dbReference type="GeneID" id="67018882"/>
<sequence length="147" mass="16749">MAAISDIWQVKQMMWNLVMNLPGKQGYNMEPFIHEVSEISDSVENVLNDGYRYGISRYKNHVSSGETPFKTSGMNSDTLKNTIIMCMDYRQRKRWSFAQLKCVTKGWDRKATPPGSKALGDMIVKVSVAMNKFGLGRTDEGSKKRRT</sequence>
<comment type="caution">
    <text evidence="1">The sequence shown here is derived from an EMBL/GenBank/DDBJ whole genome shotgun (WGS) entry which is preliminary data.</text>
</comment>
<protein>
    <submittedName>
        <fullName evidence="1">Uncharacterized protein</fullName>
    </submittedName>
</protein>
<accession>A0A8J2N7R3</accession>
<dbReference type="EMBL" id="CAJRGZ010000019">
    <property type="protein sequence ID" value="CAG5166526.1"/>
    <property type="molecule type" value="Genomic_DNA"/>
</dbReference>
<dbReference type="OrthoDB" id="3693664at2759"/>
<reference evidence="1" key="1">
    <citation type="submission" date="2021-05" db="EMBL/GenBank/DDBJ databases">
        <authorList>
            <person name="Stam R."/>
        </authorList>
    </citation>
    <scope>NUCLEOTIDE SEQUENCE</scope>
    <source>
        <strain evidence="1">CS162</strain>
    </source>
</reference>
<dbReference type="Proteomes" id="UP000676310">
    <property type="component" value="Unassembled WGS sequence"/>
</dbReference>